<protein>
    <submittedName>
        <fullName evidence="1">Uncharacterized protein</fullName>
    </submittedName>
</protein>
<dbReference type="EMBL" id="VICF01000002">
    <property type="protein sequence ID" value="TQC75590.1"/>
    <property type="molecule type" value="Genomic_DNA"/>
</dbReference>
<dbReference type="Proteomes" id="UP000319715">
    <property type="component" value="Unassembled WGS sequence"/>
</dbReference>
<organism evidence="1 2">
    <name type="scientific">Pantoea dispersa</name>
    <dbReference type="NCBI Taxonomy" id="59814"/>
    <lineage>
        <taxon>Bacteria</taxon>
        <taxon>Pseudomonadati</taxon>
        <taxon>Pseudomonadota</taxon>
        <taxon>Gammaproteobacteria</taxon>
        <taxon>Enterobacterales</taxon>
        <taxon>Erwiniaceae</taxon>
        <taxon>Pantoea</taxon>
    </lineage>
</organism>
<keyword evidence="2" id="KW-1185">Reference proteome</keyword>
<comment type="caution">
    <text evidence="1">The sequence shown here is derived from an EMBL/GenBank/DDBJ whole genome shotgun (WGS) entry which is preliminary data.</text>
</comment>
<accession>A0ABY2ZZI9</accession>
<proteinExistence type="predicted"/>
<evidence type="ECO:0000313" key="1">
    <source>
        <dbReference type="EMBL" id="TQC75590.1"/>
    </source>
</evidence>
<name>A0ABY2ZZI9_9GAMM</name>
<gene>
    <name evidence="1" type="ORF">FK492_06625</name>
</gene>
<reference evidence="1 2" key="1">
    <citation type="submission" date="2019-06" db="EMBL/GenBank/DDBJ databases">
        <title>Pantoea dispersa Assembly.</title>
        <authorList>
            <person name="Wang J."/>
        </authorList>
    </citation>
    <scope>NUCLEOTIDE SEQUENCE [LARGE SCALE GENOMIC DNA]</scope>
    <source>
        <strain evidence="2">bio</strain>
    </source>
</reference>
<dbReference type="RefSeq" id="WP_141495753.1">
    <property type="nucleotide sequence ID" value="NZ_VICF01000002.1"/>
</dbReference>
<sequence length="73" mass="8323">MSNEISNERLEKLAAQETMREQAQMAKELLALRMAFSVPVYWEIAGHIFADEEDALSYGYTGKPEPLYSKPEV</sequence>
<evidence type="ECO:0000313" key="2">
    <source>
        <dbReference type="Proteomes" id="UP000319715"/>
    </source>
</evidence>